<dbReference type="RefSeq" id="WP_085312514.1">
    <property type="nucleotide sequence ID" value="NZ_CP020743.1"/>
</dbReference>
<evidence type="ECO:0000313" key="1">
    <source>
        <dbReference type="EMBL" id="ARJ24223.1"/>
    </source>
</evidence>
<evidence type="ECO:0000313" key="2">
    <source>
        <dbReference type="Proteomes" id="UP000192932"/>
    </source>
</evidence>
<gene>
    <name evidence="1" type="ORF">B7492_24780</name>
</gene>
<reference evidence="1 2" key="1">
    <citation type="submission" date="2017-04" db="EMBL/GenBank/DDBJ databases">
        <title>The Characteristic of a Fine Plant Growth-Promoting Rhizobacteria Bacillus mycoides Gnyt1 and its Whole Genome Sequencing Analysis.</title>
        <authorList>
            <person name="Li J.H."/>
            <person name="Yao T."/>
        </authorList>
    </citation>
    <scope>NUCLEOTIDE SEQUENCE [LARGE SCALE GENOMIC DNA]</scope>
    <source>
        <strain evidence="1 2">Gnyt1</strain>
    </source>
</reference>
<organism evidence="1 2">
    <name type="scientific">Bacillus mycoides</name>
    <dbReference type="NCBI Taxonomy" id="1405"/>
    <lineage>
        <taxon>Bacteria</taxon>
        <taxon>Bacillati</taxon>
        <taxon>Bacillota</taxon>
        <taxon>Bacilli</taxon>
        <taxon>Bacillales</taxon>
        <taxon>Bacillaceae</taxon>
        <taxon>Bacillus</taxon>
        <taxon>Bacillus cereus group</taxon>
    </lineage>
</organism>
<name>A0A1W6AE79_BACMY</name>
<protein>
    <submittedName>
        <fullName evidence="1">Uncharacterized protein</fullName>
    </submittedName>
</protein>
<accession>A0A1W6AE79</accession>
<dbReference type="EMBL" id="CP020743">
    <property type="protein sequence ID" value="ARJ24223.1"/>
    <property type="molecule type" value="Genomic_DNA"/>
</dbReference>
<sequence>MIIREGIEVTKVSIDGYGLPIPEGLSEFLLRAGYWRYGEGEEESSNDVEILVNYVRKTVLKDGVLSTTFTYKGDQKKR</sequence>
<dbReference type="Proteomes" id="UP000192932">
    <property type="component" value="Chromosome"/>
</dbReference>
<dbReference type="AlphaFoldDB" id="A0A1W6AE79"/>
<proteinExistence type="predicted"/>